<accession>G2FEV5</accession>
<dbReference type="EMBL" id="AFZB01000010">
    <property type="protein sequence ID" value="EGW54687.1"/>
    <property type="molecule type" value="Genomic_DNA"/>
</dbReference>
<keyword evidence="2" id="KW-1185">Reference proteome</keyword>
<sequence length="55" mass="5897">MAPQKMIRANQLGQSKVGVAVEWTGVDAWTASGSKLITARVMGTALNRIGIDLQR</sequence>
<organism evidence="1 2">
    <name type="scientific">endosymbiont of Tevnia jerichonana</name>
    <name type="common">vent Tica</name>
    <dbReference type="NCBI Taxonomy" id="1049564"/>
    <lineage>
        <taxon>Bacteria</taxon>
        <taxon>Pseudomonadati</taxon>
        <taxon>Pseudomonadota</taxon>
        <taxon>Gammaproteobacteria</taxon>
        <taxon>sulfur-oxidizing symbionts</taxon>
    </lineage>
</organism>
<name>G2FEV5_9GAMM</name>
<dbReference type="Proteomes" id="UP000005167">
    <property type="component" value="Unassembled WGS sequence"/>
</dbReference>
<reference evidence="1 2" key="1">
    <citation type="journal article" date="2011" name="ISME J.">
        <title>The endosymbionts of the deep-sea tubeworms Riftia pachyptila and Tevnia jerichonana share an identical physiology as revealed by proteogenomic analyses.</title>
        <authorList>
            <person name="Gardebrecht A."/>
            <person name="Markert S."/>
            <person name="Felbeck H."/>
            <person name="Thuermer A."/>
            <person name="Albrecht D."/>
            <person name="Wollherr A."/>
            <person name="Kabisch J."/>
            <person name="Lehmann R."/>
            <person name="Daniel R."/>
            <person name="Liesegang H."/>
            <person name="Hecker M."/>
            <person name="Sievert S.M."/>
            <person name="Schweder T."/>
        </authorList>
    </citation>
    <scope>NUCLEOTIDE SEQUENCE [LARGE SCALE GENOMIC DNA]</scope>
</reference>
<dbReference type="AlphaFoldDB" id="G2FEV5"/>
<gene>
    <name evidence="1" type="ORF">TevJSym_aj00520</name>
</gene>
<protein>
    <submittedName>
        <fullName evidence="1">Uncharacterized protein</fullName>
    </submittedName>
</protein>
<evidence type="ECO:0000313" key="2">
    <source>
        <dbReference type="Proteomes" id="UP000005167"/>
    </source>
</evidence>
<comment type="caution">
    <text evidence="1">The sequence shown here is derived from an EMBL/GenBank/DDBJ whole genome shotgun (WGS) entry which is preliminary data.</text>
</comment>
<proteinExistence type="predicted"/>
<evidence type="ECO:0000313" key="1">
    <source>
        <dbReference type="EMBL" id="EGW54687.1"/>
    </source>
</evidence>